<protein>
    <submittedName>
        <fullName evidence="2">Uncharacterized protein</fullName>
    </submittedName>
</protein>
<keyword evidence="1" id="KW-1133">Transmembrane helix</keyword>
<dbReference type="Proteomes" id="UP001221757">
    <property type="component" value="Unassembled WGS sequence"/>
</dbReference>
<accession>A0AAD7G9B4</accession>
<proteinExistence type="predicted"/>
<organism evidence="2 3">
    <name type="scientific">Mycena rosella</name>
    <name type="common">Pink bonnet</name>
    <name type="synonym">Agaricus rosellus</name>
    <dbReference type="NCBI Taxonomy" id="1033263"/>
    <lineage>
        <taxon>Eukaryota</taxon>
        <taxon>Fungi</taxon>
        <taxon>Dikarya</taxon>
        <taxon>Basidiomycota</taxon>
        <taxon>Agaricomycotina</taxon>
        <taxon>Agaricomycetes</taxon>
        <taxon>Agaricomycetidae</taxon>
        <taxon>Agaricales</taxon>
        <taxon>Marasmiineae</taxon>
        <taxon>Mycenaceae</taxon>
        <taxon>Mycena</taxon>
    </lineage>
</organism>
<comment type="caution">
    <text evidence="2">The sequence shown here is derived from an EMBL/GenBank/DDBJ whole genome shotgun (WGS) entry which is preliminary data.</text>
</comment>
<evidence type="ECO:0000256" key="1">
    <source>
        <dbReference type="SAM" id="Phobius"/>
    </source>
</evidence>
<sequence>MGNKKEGEGKDNSRAAERRWPVTRRLIERYPKFGAFVWGPIQGAYTHFRPGSSTAVSELYQFAARLVGIVFGAIHCAAWTASFPSALEKGFWRVSAVIVTAYPAALFIPHGLGEILCSGHIHEHVPLLVQIGVISINVPARFTLLVLGFSTLRAPDIEWFAAVDLTALASP</sequence>
<dbReference type="EMBL" id="JARKIE010000187">
    <property type="protein sequence ID" value="KAJ7669571.1"/>
    <property type="molecule type" value="Genomic_DNA"/>
</dbReference>
<keyword evidence="1" id="KW-0472">Membrane</keyword>
<feature type="transmembrane region" description="Helical" evidence="1">
    <location>
        <begin position="128"/>
        <end position="149"/>
    </location>
</feature>
<evidence type="ECO:0000313" key="2">
    <source>
        <dbReference type="EMBL" id="KAJ7669571.1"/>
    </source>
</evidence>
<reference evidence="2" key="1">
    <citation type="submission" date="2023-03" db="EMBL/GenBank/DDBJ databases">
        <title>Massive genome expansion in bonnet fungi (Mycena s.s.) driven by repeated elements and novel gene families across ecological guilds.</title>
        <authorList>
            <consortium name="Lawrence Berkeley National Laboratory"/>
            <person name="Harder C.B."/>
            <person name="Miyauchi S."/>
            <person name="Viragh M."/>
            <person name="Kuo A."/>
            <person name="Thoen E."/>
            <person name="Andreopoulos B."/>
            <person name="Lu D."/>
            <person name="Skrede I."/>
            <person name="Drula E."/>
            <person name="Henrissat B."/>
            <person name="Morin E."/>
            <person name="Kohler A."/>
            <person name="Barry K."/>
            <person name="LaButti K."/>
            <person name="Morin E."/>
            <person name="Salamov A."/>
            <person name="Lipzen A."/>
            <person name="Mereny Z."/>
            <person name="Hegedus B."/>
            <person name="Baldrian P."/>
            <person name="Stursova M."/>
            <person name="Weitz H."/>
            <person name="Taylor A."/>
            <person name="Grigoriev I.V."/>
            <person name="Nagy L.G."/>
            <person name="Martin F."/>
            <person name="Kauserud H."/>
        </authorList>
    </citation>
    <scope>NUCLEOTIDE SEQUENCE</scope>
    <source>
        <strain evidence="2">CBHHK067</strain>
    </source>
</reference>
<dbReference type="AlphaFoldDB" id="A0AAD7G9B4"/>
<name>A0AAD7G9B4_MYCRO</name>
<keyword evidence="3" id="KW-1185">Reference proteome</keyword>
<evidence type="ECO:0000313" key="3">
    <source>
        <dbReference type="Proteomes" id="UP001221757"/>
    </source>
</evidence>
<feature type="transmembrane region" description="Helical" evidence="1">
    <location>
        <begin position="90"/>
        <end position="108"/>
    </location>
</feature>
<gene>
    <name evidence="2" type="ORF">B0H17DRAFT_1142134</name>
</gene>
<keyword evidence="1" id="KW-0812">Transmembrane</keyword>
<feature type="transmembrane region" description="Helical" evidence="1">
    <location>
        <begin position="59"/>
        <end position="78"/>
    </location>
</feature>